<comment type="catalytic activity">
    <reaction evidence="1">
        <text>ATP + protein L-histidine = ADP + protein N-phospho-L-histidine.</text>
        <dbReference type="EC" id="2.7.13.3"/>
    </reaction>
</comment>
<organism evidence="14 15">
    <name type="scientific">Microseira wollei NIES-4236</name>
    <dbReference type="NCBI Taxonomy" id="2530354"/>
    <lineage>
        <taxon>Bacteria</taxon>
        <taxon>Bacillati</taxon>
        <taxon>Cyanobacteriota</taxon>
        <taxon>Cyanophyceae</taxon>
        <taxon>Oscillatoriophycideae</taxon>
        <taxon>Aerosakkonematales</taxon>
        <taxon>Aerosakkonemataceae</taxon>
        <taxon>Microseira</taxon>
    </lineage>
</organism>
<dbReference type="FunFam" id="3.30.565.10:FF:000006">
    <property type="entry name" value="Sensor histidine kinase WalK"/>
    <property type="match status" value="1"/>
</dbReference>
<evidence type="ECO:0000256" key="8">
    <source>
        <dbReference type="PROSITE-ProRule" id="PRU00169"/>
    </source>
</evidence>
<evidence type="ECO:0000313" key="14">
    <source>
        <dbReference type="EMBL" id="GET41220.1"/>
    </source>
</evidence>
<dbReference type="SMART" id="SM00388">
    <property type="entry name" value="HisKA"/>
    <property type="match status" value="1"/>
</dbReference>
<dbReference type="InterPro" id="IPR005467">
    <property type="entry name" value="His_kinase_dom"/>
</dbReference>
<comment type="caution">
    <text evidence="14">The sequence shown here is derived from an EMBL/GenBank/DDBJ whole genome shotgun (WGS) entry which is preliminary data.</text>
</comment>
<dbReference type="PROSITE" id="PS50113">
    <property type="entry name" value="PAC"/>
    <property type="match status" value="2"/>
</dbReference>
<evidence type="ECO:0000256" key="7">
    <source>
        <dbReference type="ARBA" id="ARBA00023136"/>
    </source>
</evidence>
<dbReference type="GO" id="GO:0000155">
    <property type="term" value="F:phosphorelay sensor kinase activity"/>
    <property type="evidence" value="ECO:0007669"/>
    <property type="project" value="InterPro"/>
</dbReference>
<dbReference type="InterPro" id="IPR000014">
    <property type="entry name" value="PAS"/>
</dbReference>
<dbReference type="Pfam" id="PF00512">
    <property type="entry name" value="HisKA"/>
    <property type="match status" value="1"/>
</dbReference>
<feature type="domain" description="PAS" evidence="12">
    <location>
        <begin position="213"/>
        <end position="258"/>
    </location>
</feature>
<dbReference type="CDD" id="cd00082">
    <property type="entry name" value="HisKA"/>
    <property type="match status" value="1"/>
</dbReference>
<dbReference type="InterPro" id="IPR001789">
    <property type="entry name" value="Sig_transdc_resp-reg_receiver"/>
</dbReference>
<feature type="domain" description="Histidine kinase" evidence="10">
    <location>
        <begin position="469"/>
        <end position="707"/>
    </location>
</feature>
<dbReference type="InterPro" id="IPR003594">
    <property type="entry name" value="HATPase_dom"/>
</dbReference>
<feature type="domain" description="Response regulatory" evidence="11">
    <location>
        <begin position="56"/>
        <end position="173"/>
    </location>
</feature>
<evidence type="ECO:0000256" key="4">
    <source>
        <dbReference type="ARBA" id="ARBA00022679"/>
    </source>
</evidence>
<reference evidence="14" key="1">
    <citation type="submission" date="2019-10" db="EMBL/GenBank/DDBJ databases">
        <title>Draft genome sequece of Microseira wollei NIES-4236.</title>
        <authorList>
            <person name="Yamaguchi H."/>
            <person name="Suzuki S."/>
            <person name="Kawachi M."/>
        </authorList>
    </citation>
    <scope>NUCLEOTIDE SEQUENCE</scope>
    <source>
        <strain evidence="14">NIES-4236</strain>
    </source>
</reference>
<dbReference type="InterPro" id="IPR003661">
    <property type="entry name" value="HisK_dim/P_dom"/>
</dbReference>
<dbReference type="Gene3D" id="3.30.450.20">
    <property type="entry name" value="PAS domain"/>
    <property type="match status" value="2"/>
</dbReference>
<keyword evidence="5 14" id="KW-0418">Kinase</keyword>
<dbReference type="Pfam" id="PF00072">
    <property type="entry name" value="Response_reg"/>
    <property type="match status" value="1"/>
</dbReference>
<feature type="coiled-coil region" evidence="9">
    <location>
        <begin position="179"/>
        <end position="213"/>
    </location>
</feature>
<dbReference type="InterPro" id="IPR036097">
    <property type="entry name" value="HisK_dim/P_sf"/>
</dbReference>
<keyword evidence="7" id="KW-0472">Membrane</keyword>
<dbReference type="SMART" id="SM00091">
    <property type="entry name" value="PAS"/>
    <property type="match status" value="2"/>
</dbReference>
<dbReference type="Gene3D" id="3.40.50.2300">
    <property type="match status" value="1"/>
</dbReference>
<dbReference type="Gene3D" id="1.10.287.130">
    <property type="match status" value="1"/>
</dbReference>
<dbReference type="SUPFAM" id="SSF52172">
    <property type="entry name" value="CheY-like"/>
    <property type="match status" value="1"/>
</dbReference>
<evidence type="ECO:0000259" key="12">
    <source>
        <dbReference type="PROSITE" id="PS50112"/>
    </source>
</evidence>
<feature type="modified residue" description="4-aspartylphosphate" evidence="8">
    <location>
        <position position="105"/>
    </location>
</feature>
<evidence type="ECO:0000256" key="1">
    <source>
        <dbReference type="ARBA" id="ARBA00000085"/>
    </source>
</evidence>
<sequence length="707" mass="79103">MVVSVIFLYLDLAPSEVEPPRFRSQVEPGNEFLPTTNYQLPITNNQLPMTNDQKVNILLVDDHPENLLALEAILESLGQNLVKATSGEEALKCLLDKDFAVIMLDVQMPGMDGFETAELIRLRPKNQQTPIIFLTAFHKNEQFMFKGYAVGAVDYMIKPLTPEILKSKVSVFINIFKKNAQIKQQKELVESTNLELQNEIKKHRRTTKLLEIKQGEFEAIFESIPDAVILADLNLKIMMCNPAFTNLFGYESQEAINQEYQMIWKKNKISLTTVLNNIDNLRSYEMVYFRKNGEKFIGDTINTLVKDADGNTIGLLGIIRDITEQKRAEEEIAMLNHQKSLILQSAGEGIYGVNREGETTFINPVAAKMLGYEQSELIGEPMHSLLHHSKADGTDYPLEECPVYKSLKDGTIHHITNEVFWRKNGSSFPVEYVSTPIQEQGEIVGAVITFKDITERQAIEQIKNEFIAVVSHELRTPLTAIHGALNLLSSGLVDANSEKGRRVIAIAEENSDRLVRIVNDILDLERLQSGKMGLSKQPCNAADLMVKAIDSMQEMANRSKVTLSVSPQSIRLNVDSDRILQVLTNLLSNAIKFSPQGATVWLTVEQRGDLEQRSTGVSPVGAGEQVSRGEKSTVLFQVKDQGRGIPAEKIDTIFERFHQVDASDSRKQGGTGLGLAICRSIVQQHGGEIWVESRVGEGSNFYFTLPQ</sequence>
<name>A0AAV3XJL5_9CYAN</name>
<dbReference type="PANTHER" id="PTHR43047">
    <property type="entry name" value="TWO-COMPONENT HISTIDINE PROTEIN KINASE"/>
    <property type="match status" value="1"/>
</dbReference>
<evidence type="ECO:0000259" key="11">
    <source>
        <dbReference type="PROSITE" id="PS50110"/>
    </source>
</evidence>
<dbReference type="InterPro" id="IPR000700">
    <property type="entry name" value="PAS-assoc_C"/>
</dbReference>
<dbReference type="CDD" id="cd16922">
    <property type="entry name" value="HATPase_EvgS-ArcB-TorS-like"/>
    <property type="match status" value="1"/>
</dbReference>
<dbReference type="SMART" id="SM00387">
    <property type="entry name" value="HATPase_c"/>
    <property type="match status" value="1"/>
</dbReference>
<dbReference type="CDD" id="cd17546">
    <property type="entry name" value="REC_hyHK_CKI1_RcsC-like"/>
    <property type="match status" value="1"/>
</dbReference>
<dbReference type="PROSITE" id="PS50112">
    <property type="entry name" value="PAS"/>
    <property type="match status" value="2"/>
</dbReference>
<dbReference type="EMBL" id="BLAY01000114">
    <property type="protein sequence ID" value="GET41220.1"/>
    <property type="molecule type" value="Genomic_DNA"/>
</dbReference>
<dbReference type="InterPro" id="IPR036890">
    <property type="entry name" value="HATPase_C_sf"/>
</dbReference>
<dbReference type="FunFam" id="1.10.287.130:FF:000001">
    <property type="entry name" value="Two-component sensor histidine kinase"/>
    <property type="match status" value="1"/>
</dbReference>
<evidence type="ECO:0000313" key="15">
    <source>
        <dbReference type="Proteomes" id="UP001050975"/>
    </source>
</evidence>
<dbReference type="Proteomes" id="UP001050975">
    <property type="component" value="Unassembled WGS sequence"/>
</dbReference>
<dbReference type="SMART" id="SM00086">
    <property type="entry name" value="PAC"/>
    <property type="match status" value="2"/>
</dbReference>
<dbReference type="PROSITE" id="PS50110">
    <property type="entry name" value="RESPONSE_REGULATORY"/>
    <property type="match status" value="1"/>
</dbReference>
<evidence type="ECO:0000256" key="2">
    <source>
        <dbReference type="ARBA" id="ARBA00012438"/>
    </source>
</evidence>
<evidence type="ECO:0000256" key="6">
    <source>
        <dbReference type="ARBA" id="ARBA00023012"/>
    </source>
</evidence>
<keyword evidence="4" id="KW-0808">Transferase</keyword>
<dbReference type="Pfam" id="PF02518">
    <property type="entry name" value="HATPase_c"/>
    <property type="match status" value="1"/>
</dbReference>
<dbReference type="SUPFAM" id="SSF47384">
    <property type="entry name" value="Homodimeric domain of signal transducing histidine kinase"/>
    <property type="match status" value="1"/>
</dbReference>
<keyword evidence="15" id="KW-1185">Reference proteome</keyword>
<evidence type="ECO:0000259" key="13">
    <source>
        <dbReference type="PROSITE" id="PS50113"/>
    </source>
</evidence>
<dbReference type="PANTHER" id="PTHR43047:SF72">
    <property type="entry name" value="OSMOSENSING HISTIDINE PROTEIN KINASE SLN1"/>
    <property type="match status" value="1"/>
</dbReference>
<dbReference type="SUPFAM" id="SSF55785">
    <property type="entry name" value="PYP-like sensor domain (PAS domain)"/>
    <property type="match status" value="2"/>
</dbReference>
<dbReference type="Pfam" id="PF13426">
    <property type="entry name" value="PAS_9"/>
    <property type="match status" value="2"/>
</dbReference>
<keyword evidence="3 8" id="KW-0597">Phosphoprotein</keyword>
<dbReference type="EC" id="2.7.13.3" evidence="2"/>
<dbReference type="InterPro" id="IPR004358">
    <property type="entry name" value="Sig_transdc_His_kin-like_C"/>
</dbReference>
<evidence type="ECO:0000259" key="10">
    <source>
        <dbReference type="PROSITE" id="PS50109"/>
    </source>
</evidence>
<dbReference type="SMART" id="SM00448">
    <property type="entry name" value="REC"/>
    <property type="match status" value="1"/>
</dbReference>
<dbReference type="GO" id="GO:0005886">
    <property type="term" value="C:plasma membrane"/>
    <property type="evidence" value="ECO:0007669"/>
    <property type="project" value="TreeGrafter"/>
</dbReference>
<dbReference type="AlphaFoldDB" id="A0AAV3XJL5"/>
<dbReference type="InterPro" id="IPR011006">
    <property type="entry name" value="CheY-like_superfamily"/>
</dbReference>
<dbReference type="PROSITE" id="PS50109">
    <property type="entry name" value="HIS_KIN"/>
    <property type="match status" value="1"/>
</dbReference>
<dbReference type="GO" id="GO:0009927">
    <property type="term" value="F:histidine phosphotransfer kinase activity"/>
    <property type="evidence" value="ECO:0007669"/>
    <property type="project" value="TreeGrafter"/>
</dbReference>
<dbReference type="Gene3D" id="3.30.565.10">
    <property type="entry name" value="Histidine kinase-like ATPase, C-terminal domain"/>
    <property type="match status" value="1"/>
</dbReference>
<evidence type="ECO:0000256" key="3">
    <source>
        <dbReference type="ARBA" id="ARBA00022553"/>
    </source>
</evidence>
<proteinExistence type="predicted"/>
<gene>
    <name evidence="14" type="ORF">MiSe_60320</name>
</gene>
<dbReference type="CDD" id="cd00130">
    <property type="entry name" value="PAS"/>
    <property type="match status" value="2"/>
</dbReference>
<keyword evidence="9" id="KW-0175">Coiled coil</keyword>
<feature type="domain" description="PAS" evidence="12">
    <location>
        <begin position="342"/>
        <end position="387"/>
    </location>
</feature>
<dbReference type="InterPro" id="IPR001610">
    <property type="entry name" value="PAC"/>
</dbReference>
<dbReference type="SUPFAM" id="SSF55874">
    <property type="entry name" value="ATPase domain of HSP90 chaperone/DNA topoisomerase II/histidine kinase"/>
    <property type="match status" value="1"/>
</dbReference>
<dbReference type="PRINTS" id="PR00344">
    <property type="entry name" value="BCTRLSENSOR"/>
</dbReference>
<keyword evidence="6" id="KW-0902">Two-component regulatory system</keyword>
<dbReference type="InterPro" id="IPR035965">
    <property type="entry name" value="PAS-like_dom_sf"/>
</dbReference>
<accession>A0AAV3XJL5</accession>
<feature type="domain" description="PAC" evidence="13">
    <location>
        <begin position="282"/>
        <end position="334"/>
    </location>
</feature>
<protein>
    <recommendedName>
        <fullName evidence="2">histidine kinase</fullName>
        <ecNumber evidence="2">2.7.13.3</ecNumber>
    </recommendedName>
</protein>
<dbReference type="NCBIfam" id="TIGR00229">
    <property type="entry name" value="sensory_box"/>
    <property type="match status" value="2"/>
</dbReference>
<evidence type="ECO:0000256" key="5">
    <source>
        <dbReference type="ARBA" id="ARBA00022777"/>
    </source>
</evidence>
<evidence type="ECO:0000256" key="9">
    <source>
        <dbReference type="SAM" id="Coils"/>
    </source>
</evidence>
<feature type="domain" description="PAC" evidence="13">
    <location>
        <begin position="414"/>
        <end position="465"/>
    </location>
</feature>